<dbReference type="AlphaFoldDB" id="A0A067R0F5"/>
<name>A0A067R0F5_ZOONE</name>
<evidence type="ECO:0000256" key="1">
    <source>
        <dbReference type="SAM" id="Phobius"/>
    </source>
</evidence>
<dbReference type="EMBL" id="KK853131">
    <property type="protein sequence ID" value="KDR10909.1"/>
    <property type="molecule type" value="Genomic_DNA"/>
</dbReference>
<reference evidence="2 3" key="1">
    <citation type="journal article" date="2014" name="Nat. Commun.">
        <title>Molecular traces of alternative social organization in a termite genome.</title>
        <authorList>
            <person name="Terrapon N."/>
            <person name="Li C."/>
            <person name="Robertson H.M."/>
            <person name="Ji L."/>
            <person name="Meng X."/>
            <person name="Booth W."/>
            <person name="Chen Z."/>
            <person name="Childers C.P."/>
            <person name="Glastad K.M."/>
            <person name="Gokhale K."/>
            <person name="Gowin J."/>
            <person name="Gronenberg W."/>
            <person name="Hermansen R.A."/>
            <person name="Hu H."/>
            <person name="Hunt B.G."/>
            <person name="Huylmans A.K."/>
            <person name="Khalil S.M."/>
            <person name="Mitchell R.D."/>
            <person name="Munoz-Torres M.C."/>
            <person name="Mustard J.A."/>
            <person name="Pan H."/>
            <person name="Reese J.T."/>
            <person name="Scharf M.E."/>
            <person name="Sun F."/>
            <person name="Vogel H."/>
            <person name="Xiao J."/>
            <person name="Yang W."/>
            <person name="Yang Z."/>
            <person name="Yang Z."/>
            <person name="Zhou J."/>
            <person name="Zhu J."/>
            <person name="Brent C.S."/>
            <person name="Elsik C.G."/>
            <person name="Goodisman M.A."/>
            <person name="Liberles D.A."/>
            <person name="Roe R.M."/>
            <person name="Vargo E.L."/>
            <person name="Vilcinskas A."/>
            <person name="Wang J."/>
            <person name="Bornberg-Bauer E."/>
            <person name="Korb J."/>
            <person name="Zhang G."/>
            <person name="Liebig J."/>
        </authorList>
    </citation>
    <scope>NUCLEOTIDE SEQUENCE [LARGE SCALE GENOMIC DNA]</scope>
    <source>
        <tissue evidence="2">Whole organism</tissue>
    </source>
</reference>
<organism evidence="2 3">
    <name type="scientific">Zootermopsis nevadensis</name>
    <name type="common">Dampwood termite</name>
    <dbReference type="NCBI Taxonomy" id="136037"/>
    <lineage>
        <taxon>Eukaryota</taxon>
        <taxon>Metazoa</taxon>
        <taxon>Ecdysozoa</taxon>
        <taxon>Arthropoda</taxon>
        <taxon>Hexapoda</taxon>
        <taxon>Insecta</taxon>
        <taxon>Pterygota</taxon>
        <taxon>Neoptera</taxon>
        <taxon>Polyneoptera</taxon>
        <taxon>Dictyoptera</taxon>
        <taxon>Blattodea</taxon>
        <taxon>Blattoidea</taxon>
        <taxon>Termitoidae</taxon>
        <taxon>Termopsidae</taxon>
        <taxon>Zootermopsis</taxon>
    </lineage>
</organism>
<evidence type="ECO:0000313" key="2">
    <source>
        <dbReference type="EMBL" id="KDR10909.1"/>
    </source>
</evidence>
<keyword evidence="1" id="KW-0812">Transmembrane</keyword>
<dbReference type="Proteomes" id="UP000027135">
    <property type="component" value="Unassembled WGS sequence"/>
</dbReference>
<keyword evidence="3" id="KW-1185">Reference proteome</keyword>
<feature type="transmembrane region" description="Helical" evidence="1">
    <location>
        <begin position="75"/>
        <end position="95"/>
    </location>
</feature>
<protein>
    <submittedName>
        <fullName evidence="2">Uncharacterized protein</fullName>
    </submittedName>
</protein>
<evidence type="ECO:0000313" key="3">
    <source>
        <dbReference type="Proteomes" id="UP000027135"/>
    </source>
</evidence>
<dbReference type="InParanoid" id="A0A067R0F5"/>
<keyword evidence="1" id="KW-0472">Membrane</keyword>
<proteinExistence type="predicted"/>
<sequence>MCSECFDCGVCLHISKSETNKTIGLIKEDYRTCCSIHRLHTSGILHYLRTKWTSNTPAVSEEESVPSTTVTLRHVQLILSLYAASIAYSLLLLMIERAWFRRHNQHVHQATVSRKYETLPIMKT</sequence>
<gene>
    <name evidence="2" type="ORF">L798_14431</name>
</gene>
<accession>A0A067R0F5</accession>
<keyword evidence="1" id="KW-1133">Transmembrane helix</keyword>